<gene>
    <name evidence="2" type="primary">LOC112285007</name>
    <name evidence="1" type="ORF">PHYPA_010806</name>
</gene>
<dbReference type="HOGENOM" id="CLU_116953_0_0_1"/>
<dbReference type="FunCoup" id="A9U0W1">
    <property type="interactions" value="2654"/>
</dbReference>
<dbReference type="AlphaFoldDB" id="A9U0W1"/>
<dbReference type="GO" id="GO:0045273">
    <property type="term" value="C:respiratory chain complex II (succinate dehydrogenase)"/>
    <property type="evidence" value="ECO:0000318"/>
    <property type="project" value="GO_Central"/>
</dbReference>
<dbReference type="PANTHER" id="PTHR36708:SF1">
    <property type="entry name" value="SUCCINATE DEHYDROGENASE SUBUNIT 6, MITOCHONDRIAL"/>
    <property type="match status" value="1"/>
</dbReference>
<evidence type="ECO:0008006" key="4">
    <source>
        <dbReference type="Google" id="ProtNLM"/>
    </source>
</evidence>
<name>A9U0W1_PHYPA</name>
<dbReference type="KEGG" id="ppp:112285007"/>
<protein>
    <recommendedName>
        <fullName evidence="4">Succinate dehydrogenase subunit 6, mitochondrial</fullName>
    </recommendedName>
</protein>
<dbReference type="RefSeq" id="XP_024381209.1">
    <property type="nucleotide sequence ID" value="XM_024525441.2"/>
</dbReference>
<dbReference type="EnsemblPlants" id="Pp3c7_24330V3.1">
    <property type="protein sequence ID" value="Pp3c7_24330V3.1"/>
    <property type="gene ID" value="Pp3c7_24330"/>
</dbReference>
<dbReference type="Gramene" id="Pp3c7_24330V3.2">
    <property type="protein sequence ID" value="Pp3c7_24330V3.2"/>
    <property type="gene ID" value="Pp3c7_24330"/>
</dbReference>
<dbReference type="InterPro" id="IPR034574">
    <property type="entry name" value="SDH6"/>
</dbReference>
<accession>A9U0W1</accession>
<dbReference type="OMA" id="YWKERFS"/>
<dbReference type="EnsemblPlants" id="Pp3c7_24330V3.2">
    <property type="protein sequence ID" value="Pp3c7_24330V3.2"/>
    <property type="gene ID" value="Pp3c7_24330"/>
</dbReference>
<reference evidence="1 3" key="1">
    <citation type="journal article" date="2008" name="Science">
        <title>The Physcomitrella genome reveals evolutionary insights into the conquest of land by plants.</title>
        <authorList>
            <person name="Rensing S."/>
            <person name="Lang D."/>
            <person name="Zimmer A."/>
            <person name="Terry A."/>
            <person name="Salamov A."/>
            <person name="Shapiro H."/>
            <person name="Nishiyama T."/>
            <person name="Perroud P.-F."/>
            <person name="Lindquist E."/>
            <person name="Kamisugi Y."/>
            <person name="Tanahashi T."/>
            <person name="Sakakibara K."/>
            <person name="Fujita T."/>
            <person name="Oishi K."/>
            <person name="Shin-I T."/>
            <person name="Kuroki Y."/>
            <person name="Toyoda A."/>
            <person name="Suzuki Y."/>
            <person name="Hashimoto A."/>
            <person name="Yamaguchi K."/>
            <person name="Sugano A."/>
            <person name="Kohara Y."/>
            <person name="Fujiyama A."/>
            <person name="Anterola A."/>
            <person name="Aoki S."/>
            <person name="Ashton N."/>
            <person name="Barbazuk W.B."/>
            <person name="Barker E."/>
            <person name="Bennetzen J."/>
            <person name="Bezanilla M."/>
            <person name="Blankenship R."/>
            <person name="Cho S.H."/>
            <person name="Dutcher S."/>
            <person name="Estelle M."/>
            <person name="Fawcett J.A."/>
            <person name="Gundlach H."/>
            <person name="Hanada K."/>
            <person name="Heyl A."/>
            <person name="Hicks K.A."/>
            <person name="Hugh J."/>
            <person name="Lohr M."/>
            <person name="Mayer K."/>
            <person name="Melkozernov A."/>
            <person name="Murata T."/>
            <person name="Nelson D."/>
            <person name="Pils B."/>
            <person name="Prigge M."/>
            <person name="Reiss B."/>
            <person name="Renner T."/>
            <person name="Rombauts S."/>
            <person name="Rushton P."/>
            <person name="Sanderfoot A."/>
            <person name="Schween G."/>
            <person name="Shiu S.-H."/>
            <person name="Stueber K."/>
            <person name="Theodoulou F.L."/>
            <person name="Tu H."/>
            <person name="Van de Peer Y."/>
            <person name="Verrier P.J."/>
            <person name="Waters E."/>
            <person name="Wood A."/>
            <person name="Yang L."/>
            <person name="Cove D."/>
            <person name="Cuming A."/>
            <person name="Hasebe M."/>
            <person name="Lucas S."/>
            <person name="Mishler D.B."/>
            <person name="Reski R."/>
            <person name="Grigoriev I."/>
            <person name="Quatrano R.S."/>
            <person name="Boore J.L."/>
        </authorList>
    </citation>
    <scope>NUCLEOTIDE SEQUENCE [LARGE SCALE GENOMIC DNA]</scope>
    <source>
        <strain evidence="2 3">cv. Gransden 2004</strain>
    </source>
</reference>
<proteinExistence type="predicted"/>
<keyword evidence="3" id="KW-1185">Reference proteome</keyword>
<dbReference type="PaxDb" id="3218-PP1S407_46V6.1"/>
<dbReference type="OrthoDB" id="2012862at2759"/>
<reference evidence="1 3" key="2">
    <citation type="journal article" date="2018" name="Plant J.">
        <title>The Physcomitrella patens chromosome-scale assembly reveals moss genome structure and evolution.</title>
        <authorList>
            <person name="Lang D."/>
            <person name="Ullrich K.K."/>
            <person name="Murat F."/>
            <person name="Fuchs J."/>
            <person name="Jenkins J."/>
            <person name="Haas F.B."/>
            <person name="Piednoel M."/>
            <person name="Gundlach H."/>
            <person name="Van Bel M."/>
            <person name="Meyberg R."/>
            <person name="Vives C."/>
            <person name="Morata J."/>
            <person name="Symeonidi A."/>
            <person name="Hiss M."/>
            <person name="Muchero W."/>
            <person name="Kamisugi Y."/>
            <person name="Saleh O."/>
            <person name="Blanc G."/>
            <person name="Decker E.L."/>
            <person name="van Gessel N."/>
            <person name="Grimwood J."/>
            <person name="Hayes R.D."/>
            <person name="Graham S.W."/>
            <person name="Gunter L.E."/>
            <person name="McDaniel S.F."/>
            <person name="Hoernstein S.N.W."/>
            <person name="Larsson A."/>
            <person name="Li F.W."/>
            <person name="Perroud P.F."/>
            <person name="Phillips J."/>
            <person name="Ranjan P."/>
            <person name="Rokshar D.S."/>
            <person name="Rothfels C.J."/>
            <person name="Schneider L."/>
            <person name="Shu S."/>
            <person name="Stevenson D.W."/>
            <person name="Thummler F."/>
            <person name="Tillich M."/>
            <person name="Villarreal Aguilar J.C."/>
            <person name="Widiez T."/>
            <person name="Wong G.K."/>
            <person name="Wymore A."/>
            <person name="Zhang Y."/>
            <person name="Zimmer A.D."/>
            <person name="Quatrano R.S."/>
            <person name="Mayer K.F.X."/>
            <person name="Goodstein D."/>
            <person name="Casacuberta J.M."/>
            <person name="Vandepoele K."/>
            <person name="Reski R."/>
            <person name="Cuming A.C."/>
            <person name="Tuskan G.A."/>
            <person name="Maumus F."/>
            <person name="Salse J."/>
            <person name="Schmutz J."/>
            <person name="Rensing S.A."/>
        </authorList>
    </citation>
    <scope>NUCLEOTIDE SEQUENCE [LARGE SCALE GENOMIC DNA]</scope>
    <source>
        <strain evidence="2 3">cv. Gransden 2004</strain>
    </source>
</reference>
<evidence type="ECO:0000313" key="2">
    <source>
        <dbReference type="EnsemblPlants" id="Pp3c7_24330V3.1"/>
    </source>
</evidence>
<evidence type="ECO:0000313" key="3">
    <source>
        <dbReference type="Proteomes" id="UP000006727"/>
    </source>
</evidence>
<dbReference type="Proteomes" id="UP000006727">
    <property type="component" value="Chromosome 7"/>
</dbReference>
<reference evidence="2" key="3">
    <citation type="submission" date="2020-12" db="UniProtKB">
        <authorList>
            <consortium name="EnsemblPlants"/>
        </authorList>
    </citation>
    <scope>IDENTIFICATION</scope>
</reference>
<organism evidence="1">
    <name type="scientific">Physcomitrium patens</name>
    <name type="common">Spreading-leaved earth moss</name>
    <name type="synonym">Physcomitrella patens</name>
    <dbReference type="NCBI Taxonomy" id="3218"/>
    <lineage>
        <taxon>Eukaryota</taxon>
        <taxon>Viridiplantae</taxon>
        <taxon>Streptophyta</taxon>
        <taxon>Embryophyta</taxon>
        <taxon>Bryophyta</taxon>
        <taxon>Bryophytina</taxon>
        <taxon>Bryopsida</taxon>
        <taxon>Funariidae</taxon>
        <taxon>Funariales</taxon>
        <taxon>Funariaceae</taxon>
        <taxon>Physcomitrium</taxon>
    </lineage>
</organism>
<dbReference type="EMBL" id="ABEU02000007">
    <property type="protein sequence ID" value="PNR51619.1"/>
    <property type="molecule type" value="Genomic_DNA"/>
</dbReference>
<dbReference type="Gramene" id="Pp3c7_24330V3.1">
    <property type="protein sequence ID" value="Pp3c7_24330V3.1"/>
    <property type="gene ID" value="Pp3c7_24330"/>
</dbReference>
<evidence type="ECO:0000313" key="1">
    <source>
        <dbReference type="EMBL" id="PNR51619.1"/>
    </source>
</evidence>
<sequence length="141" mass="15548">MAEDGYKPWWAIDKAAWREVFSPFYKFASISERRDTPLPPWSESDVQEFINSDPVYGPQLKLVRQGATIANVGALVGGLATAGIALRYSKNLPGAVGAFLGGAAMSWAVAEEGANLGLGLYKFNCMDTNLRFLDWWERKQA</sequence>
<dbReference type="STRING" id="3218.A9U0W1"/>
<dbReference type="eggNOG" id="ENOG502RZ7U">
    <property type="taxonomic scope" value="Eukaryota"/>
</dbReference>
<dbReference type="PANTHER" id="PTHR36708">
    <property type="entry name" value="SUCCINATE DEHYDROGENASE SUBUNIT 6, MITOCHONDRIAL"/>
    <property type="match status" value="1"/>
</dbReference>
<dbReference type="GeneID" id="112285007"/>